<accession>A0AAD3CCK4</accession>
<feature type="compositionally biased region" description="Polar residues" evidence="1">
    <location>
        <begin position="339"/>
        <end position="349"/>
    </location>
</feature>
<proteinExistence type="predicted"/>
<name>A0AAD3CCK4_9STRA</name>
<sequence length="439" mass="48625">MFSHGGQDLPESMDVIISVGFLRGIIMQEQAKRGKDWNSKADFDTVKIVISAIVPSTGFQAETFLSSAALESPKKVDENFRYNAVFPLKSRHSNGAPTRIVLPGLINKDKTAGQDEFQNQYKRQTVELLITLVFGNEAFTLGKATLMVTGEEVKTKQTDLPIDTTKKPVLQLQKKSSFPMKRQNSISSNKKGQIAPQSFKYDRRRRKYQIESDAVLRTYMKCVPSDPYKDQKKSEKAIPQAHPASYNDSFSSPSSRNNGIPRVINPNGQDSISYNPSNLDYSARGSLQQRGSIMDRRDPYSNMSYTRDRSLSAPRTGLPHTGSVNAMQNMDSPPGQIIMTHQRSSSSPRQRLGSFSGQGSAYGGSSYGGGGSRMDYSLNNAANRGRSMSRGGGGSSHYSSPTRKAYMNQGSQYGMGQYPSTGSRHNIRSQSPHIYQRQY</sequence>
<reference evidence="2 3" key="1">
    <citation type="journal article" date="2021" name="Sci. Rep.">
        <title>The genome of the diatom Chaetoceros tenuissimus carries an ancient integrated fragment of an extant virus.</title>
        <authorList>
            <person name="Hongo Y."/>
            <person name="Kimura K."/>
            <person name="Takaki Y."/>
            <person name="Yoshida Y."/>
            <person name="Baba S."/>
            <person name="Kobayashi G."/>
            <person name="Nagasaki K."/>
            <person name="Hano T."/>
            <person name="Tomaru Y."/>
        </authorList>
    </citation>
    <scope>NUCLEOTIDE SEQUENCE [LARGE SCALE GENOMIC DNA]</scope>
    <source>
        <strain evidence="2 3">NIES-3715</strain>
    </source>
</reference>
<evidence type="ECO:0000256" key="1">
    <source>
        <dbReference type="SAM" id="MobiDB-lite"/>
    </source>
</evidence>
<protein>
    <submittedName>
        <fullName evidence="2">Uncharacterized protein</fullName>
    </submittedName>
</protein>
<evidence type="ECO:0000313" key="2">
    <source>
        <dbReference type="EMBL" id="GFH43582.1"/>
    </source>
</evidence>
<keyword evidence="3" id="KW-1185">Reference proteome</keyword>
<feature type="region of interest" description="Disordered" evidence="1">
    <location>
        <begin position="174"/>
        <end position="201"/>
    </location>
</feature>
<feature type="compositionally biased region" description="Polar residues" evidence="1">
    <location>
        <begin position="322"/>
        <end position="331"/>
    </location>
</feature>
<dbReference type="EMBL" id="BLLK01000012">
    <property type="protein sequence ID" value="GFH43582.1"/>
    <property type="molecule type" value="Genomic_DNA"/>
</dbReference>
<feature type="compositionally biased region" description="Polar residues" evidence="1">
    <location>
        <begin position="266"/>
        <end position="291"/>
    </location>
</feature>
<dbReference type="AlphaFoldDB" id="A0AAD3CCK4"/>
<feature type="region of interest" description="Disordered" evidence="1">
    <location>
        <begin position="224"/>
        <end position="439"/>
    </location>
</feature>
<feature type="compositionally biased region" description="Polar residues" evidence="1">
    <location>
        <begin position="408"/>
        <end position="439"/>
    </location>
</feature>
<dbReference type="Proteomes" id="UP001054902">
    <property type="component" value="Unassembled WGS sequence"/>
</dbReference>
<feature type="compositionally biased region" description="Polar residues" evidence="1">
    <location>
        <begin position="246"/>
        <end position="258"/>
    </location>
</feature>
<feature type="compositionally biased region" description="Gly residues" evidence="1">
    <location>
        <begin position="360"/>
        <end position="372"/>
    </location>
</feature>
<gene>
    <name evidence="2" type="ORF">CTEN210_00055</name>
</gene>
<comment type="caution">
    <text evidence="2">The sequence shown here is derived from an EMBL/GenBank/DDBJ whole genome shotgun (WGS) entry which is preliminary data.</text>
</comment>
<evidence type="ECO:0000313" key="3">
    <source>
        <dbReference type="Proteomes" id="UP001054902"/>
    </source>
</evidence>
<feature type="compositionally biased region" description="Basic and acidic residues" evidence="1">
    <location>
        <begin position="227"/>
        <end position="236"/>
    </location>
</feature>
<organism evidence="2 3">
    <name type="scientific">Chaetoceros tenuissimus</name>
    <dbReference type="NCBI Taxonomy" id="426638"/>
    <lineage>
        <taxon>Eukaryota</taxon>
        <taxon>Sar</taxon>
        <taxon>Stramenopiles</taxon>
        <taxon>Ochrophyta</taxon>
        <taxon>Bacillariophyta</taxon>
        <taxon>Coscinodiscophyceae</taxon>
        <taxon>Chaetocerotophycidae</taxon>
        <taxon>Chaetocerotales</taxon>
        <taxon>Chaetocerotaceae</taxon>
        <taxon>Chaetoceros</taxon>
    </lineage>
</organism>
<feature type="compositionally biased region" description="Polar residues" evidence="1">
    <location>
        <begin position="182"/>
        <end position="191"/>
    </location>
</feature>